<dbReference type="InterPro" id="IPR038501">
    <property type="entry name" value="Spore_GerAC_C_sf"/>
</dbReference>
<accession>A0A6B3TL41</accession>
<feature type="signal peptide" evidence="8">
    <location>
        <begin position="1"/>
        <end position="20"/>
    </location>
</feature>
<organism evidence="11 12">
    <name type="scientific">Neobacillus thermocopriae</name>
    <dbReference type="NCBI Taxonomy" id="1215031"/>
    <lineage>
        <taxon>Bacteria</taxon>
        <taxon>Bacillati</taxon>
        <taxon>Bacillota</taxon>
        <taxon>Bacilli</taxon>
        <taxon>Bacillales</taxon>
        <taxon>Bacillaceae</taxon>
        <taxon>Neobacillus</taxon>
    </lineage>
</organism>
<keyword evidence="4 8" id="KW-0732">Signal</keyword>
<dbReference type="RefSeq" id="WP_163249828.1">
    <property type="nucleotide sequence ID" value="NZ_JAAIUV010000001.1"/>
</dbReference>
<evidence type="ECO:0000313" key="12">
    <source>
        <dbReference type="Proteomes" id="UP000481621"/>
    </source>
</evidence>
<dbReference type="NCBIfam" id="TIGR02887">
    <property type="entry name" value="spore_ger_x_C"/>
    <property type="match status" value="1"/>
</dbReference>
<dbReference type="InterPro" id="IPR057336">
    <property type="entry name" value="GerAC_N"/>
</dbReference>
<dbReference type="InterPro" id="IPR046953">
    <property type="entry name" value="Spore_GerAC-like_C"/>
</dbReference>
<dbReference type="PANTHER" id="PTHR35789:SF1">
    <property type="entry name" value="SPORE GERMINATION PROTEIN B3"/>
    <property type="match status" value="1"/>
</dbReference>
<evidence type="ECO:0000256" key="2">
    <source>
        <dbReference type="ARBA" id="ARBA00007886"/>
    </source>
</evidence>
<evidence type="ECO:0000256" key="8">
    <source>
        <dbReference type="SAM" id="SignalP"/>
    </source>
</evidence>
<protein>
    <submittedName>
        <fullName evidence="11">Ger(X)C family spore germination protein</fullName>
    </submittedName>
</protein>
<evidence type="ECO:0000259" key="10">
    <source>
        <dbReference type="Pfam" id="PF25198"/>
    </source>
</evidence>
<comment type="similarity">
    <text evidence="2">Belongs to the GerABKC lipoprotein family.</text>
</comment>
<sequence length="383" mass="43586">MKLRKILVILLSILPLSGCWDTNEPERMVYVYGMGIDYKDGDYIAYLQIINLGLLAKNEVVGSSSEVKVEVGHAKGKTVDEAVFNLYRSTQRRIFWGHLSFLIFSEDAMKHGGIMSVVDILDRYRETSYRIWVYVTKDPLSRIFKNIPMLGMSTGYSKISDPTASYEQFSLIEPVDFRQLLIWIHEPGHEANIPLISVNNNNWLTNVKRHDSISMDGVAVVTKDNIKGYFTGKSVKGLMWMSNEMKRGGVTVKYKDSTIDMLVTDAKAKIKPVIKGEEIQFDITVKANAVVDHIVKPIPLSTLSSLIEKELKKEILYTYEQALAKDIDIYHLSETAYRKNVKAWKKVQQGGKIPLKKDTIRQLKVKISLNHGGKQRELPTLEK</sequence>
<dbReference type="Pfam" id="PF05504">
    <property type="entry name" value="Spore_GerAC"/>
    <property type="match status" value="1"/>
</dbReference>
<evidence type="ECO:0000256" key="5">
    <source>
        <dbReference type="ARBA" id="ARBA00023136"/>
    </source>
</evidence>
<evidence type="ECO:0000256" key="3">
    <source>
        <dbReference type="ARBA" id="ARBA00022544"/>
    </source>
</evidence>
<gene>
    <name evidence="11" type="ORF">G4Z05_00240</name>
</gene>
<dbReference type="Pfam" id="PF25198">
    <property type="entry name" value="Spore_GerAC_N"/>
    <property type="match status" value="1"/>
</dbReference>
<feature type="chain" id="PRO_5039151507" evidence="8">
    <location>
        <begin position="21"/>
        <end position="383"/>
    </location>
</feature>
<feature type="domain" description="Spore germination protein N-terminal" evidence="10">
    <location>
        <begin position="21"/>
        <end position="197"/>
    </location>
</feature>
<evidence type="ECO:0000256" key="4">
    <source>
        <dbReference type="ARBA" id="ARBA00022729"/>
    </source>
</evidence>
<name>A0A6B3TL41_9BACI</name>
<reference evidence="11" key="1">
    <citation type="submission" date="2020-02" db="EMBL/GenBank/DDBJ databases">
        <title>Bacillus sedimentmangrovi sp. nov., isolated from sediment of the mangrove ecosystem.</title>
        <authorList>
            <person name="Liu G."/>
        </authorList>
    </citation>
    <scope>NUCLEOTIDE SEQUENCE [LARGE SCALE GENOMIC DNA]</scope>
    <source>
        <strain evidence="11">SgZ-7</strain>
    </source>
</reference>
<evidence type="ECO:0000256" key="1">
    <source>
        <dbReference type="ARBA" id="ARBA00004635"/>
    </source>
</evidence>
<keyword evidence="12" id="KW-1185">Reference proteome</keyword>
<keyword evidence="7" id="KW-0449">Lipoprotein</keyword>
<evidence type="ECO:0000256" key="7">
    <source>
        <dbReference type="ARBA" id="ARBA00023288"/>
    </source>
</evidence>
<dbReference type="GO" id="GO:0009847">
    <property type="term" value="P:spore germination"/>
    <property type="evidence" value="ECO:0007669"/>
    <property type="project" value="InterPro"/>
</dbReference>
<keyword evidence="5" id="KW-0472">Membrane</keyword>
<dbReference type="AlphaFoldDB" id="A0A6B3TL41"/>
<dbReference type="GO" id="GO:0016020">
    <property type="term" value="C:membrane"/>
    <property type="evidence" value="ECO:0007669"/>
    <property type="project" value="UniProtKB-SubCell"/>
</dbReference>
<comment type="subcellular location">
    <subcellularLocation>
        <location evidence="1">Membrane</location>
        <topology evidence="1">Lipid-anchor</topology>
    </subcellularLocation>
</comment>
<dbReference type="Proteomes" id="UP000481621">
    <property type="component" value="Unassembled WGS sequence"/>
</dbReference>
<comment type="caution">
    <text evidence="11">The sequence shown here is derived from an EMBL/GenBank/DDBJ whole genome shotgun (WGS) entry which is preliminary data.</text>
</comment>
<evidence type="ECO:0000256" key="6">
    <source>
        <dbReference type="ARBA" id="ARBA00023139"/>
    </source>
</evidence>
<dbReference type="PANTHER" id="PTHR35789">
    <property type="entry name" value="SPORE GERMINATION PROTEIN B3"/>
    <property type="match status" value="1"/>
</dbReference>
<keyword evidence="3" id="KW-0309">Germination</keyword>
<dbReference type="Gene3D" id="3.30.300.210">
    <property type="entry name" value="Nutrient germinant receptor protein C, domain 3"/>
    <property type="match status" value="1"/>
</dbReference>
<proteinExistence type="inferred from homology"/>
<dbReference type="InterPro" id="IPR008844">
    <property type="entry name" value="Spore_GerAC-like"/>
</dbReference>
<dbReference type="EMBL" id="JAAIUV010000001">
    <property type="protein sequence ID" value="NEX77332.1"/>
    <property type="molecule type" value="Genomic_DNA"/>
</dbReference>
<evidence type="ECO:0000259" key="9">
    <source>
        <dbReference type="Pfam" id="PF05504"/>
    </source>
</evidence>
<keyword evidence="6" id="KW-0564">Palmitate</keyword>
<evidence type="ECO:0000313" key="11">
    <source>
        <dbReference type="EMBL" id="NEX77332.1"/>
    </source>
</evidence>
<feature type="domain" description="Spore germination GerAC-like C-terminal" evidence="9">
    <location>
        <begin position="216"/>
        <end position="349"/>
    </location>
</feature>